<evidence type="ECO:0000313" key="18">
    <source>
        <dbReference type="Proteomes" id="UP001189429"/>
    </source>
</evidence>
<keyword evidence="8" id="KW-0851">Voltage-gated channel</keyword>
<keyword evidence="5" id="KW-0107">Calcium channel</keyword>
<dbReference type="PANTHER" id="PTHR45628">
    <property type="entry name" value="VOLTAGE-DEPENDENT CALCIUM CHANNEL TYPE A SUBUNIT ALPHA-1"/>
    <property type="match status" value="1"/>
</dbReference>
<gene>
    <name evidence="17" type="ORF">PCOR1329_LOCUS59301</name>
</gene>
<keyword evidence="13" id="KW-0407">Ion channel</keyword>
<name>A0ABN9VQ11_9DINO</name>
<keyword evidence="18" id="KW-1185">Reference proteome</keyword>
<evidence type="ECO:0000256" key="4">
    <source>
        <dbReference type="ARBA" id="ARBA00022568"/>
    </source>
</evidence>
<dbReference type="PROSITE" id="PS00018">
    <property type="entry name" value="EF_HAND_1"/>
    <property type="match status" value="1"/>
</dbReference>
<evidence type="ECO:0000256" key="8">
    <source>
        <dbReference type="ARBA" id="ARBA00022882"/>
    </source>
</evidence>
<dbReference type="Gene3D" id="1.20.120.350">
    <property type="entry name" value="Voltage-gated potassium channels. Chain C"/>
    <property type="match status" value="1"/>
</dbReference>
<evidence type="ECO:0000259" key="16">
    <source>
        <dbReference type="PROSITE" id="PS50222"/>
    </source>
</evidence>
<feature type="transmembrane region" description="Helical" evidence="15">
    <location>
        <begin position="96"/>
        <end position="114"/>
    </location>
</feature>
<evidence type="ECO:0000256" key="1">
    <source>
        <dbReference type="ARBA" id="ARBA00004141"/>
    </source>
</evidence>
<reference evidence="17" key="1">
    <citation type="submission" date="2023-10" db="EMBL/GenBank/DDBJ databases">
        <authorList>
            <person name="Chen Y."/>
            <person name="Shah S."/>
            <person name="Dougan E. K."/>
            <person name="Thang M."/>
            <person name="Chan C."/>
        </authorList>
    </citation>
    <scope>NUCLEOTIDE SEQUENCE [LARGE SCALE GENOMIC DNA]</scope>
</reference>
<evidence type="ECO:0000256" key="12">
    <source>
        <dbReference type="ARBA" id="ARBA00023180"/>
    </source>
</evidence>
<evidence type="ECO:0000256" key="15">
    <source>
        <dbReference type="SAM" id="Phobius"/>
    </source>
</evidence>
<dbReference type="InterPro" id="IPR027359">
    <property type="entry name" value="Volt_channel_dom_sf"/>
</dbReference>
<dbReference type="SUPFAM" id="SSF81324">
    <property type="entry name" value="Voltage-gated potassium channels"/>
    <property type="match status" value="1"/>
</dbReference>
<evidence type="ECO:0000256" key="2">
    <source>
        <dbReference type="ARBA" id="ARBA00022448"/>
    </source>
</evidence>
<dbReference type="EMBL" id="CAUYUJ010017391">
    <property type="protein sequence ID" value="CAK0874352.1"/>
    <property type="molecule type" value="Genomic_DNA"/>
</dbReference>
<dbReference type="InterPro" id="IPR050599">
    <property type="entry name" value="VDCC_alpha-1_subunit"/>
</dbReference>
<dbReference type="InterPro" id="IPR002048">
    <property type="entry name" value="EF_hand_dom"/>
</dbReference>
<evidence type="ECO:0000256" key="11">
    <source>
        <dbReference type="ARBA" id="ARBA00023136"/>
    </source>
</evidence>
<dbReference type="SMART" id="SM00054">
    <property type="entry name" value="EFh"/>
    <property type="match status" value="1"/>
</dbReference>
<evidence type="ECO:0000256" key="13">
    <source>
        <dbReference type="ARBA" id="ARBA00023303"/>
    </source>
</evidence>
<feature type="compositionally biased region" description="Acidic residues" evidence="14">
    <location>
        <begin position="373"/>
        <end position="386"/>
    </location>
</feature>
<evidence type="ECO:0000256" key="14">
    <source>
        <dbReference type="SAM" id="MobiDB-lite"/>
    </source>
</evidence>
<keyword evidence="6 15" id="KW-0812">Transmembrane</keyword>
<keyword evidence="3" id="KW-0597">Phosphoprotein</keyword>
<feature type="transmembrane region" description="Helical" evidence="15">
    <location>
        <begin position="264"/>
        <end position="282"/>
    </location>
</feature>
<sequence>MYWLKSELKTLAQEWATMKGVEDPIDTWQLGTVDASVKLPHAQAALAQQIRADRPMLANSDVMKQRVREALPKHEYNVADFYHKTGIWRVIAKHPFFENLTLVVICINALWIAIDTDNNPTSTLLDAQPIFQIADHFFCWYFSFEWYVRFSAFKKKRHGLKDRWFVFDSCLVFMMVAETWAMSIALLCLDAGRGSGVGGASILRLFRLLRLSRLARMLRSMPELMILIKGMFAASRSVFFTICLMGVFLDNLGHTADTIAESSPVVAVVFFIFVVCAALMVMNIQLPAARRRVLIGVLCEVVSAVASTEKEMDVYALKSKLAEVMHRLDTNGNGTLSEEEFVQLVGNPKVATLLGEVGVDAIGLIDMAPSIFDPEDEEDEDDDDDEGASRPPKEISFTDFVKIVLDLRGSNAASLKDLRELKHDLVSEIESLKVRLNVSRRRRAASPGTAACRGGLPRPWLPRSACWAPARRPRAPPRSACCLPGAARRGAMQACRRWRGPCARGRRPWRGCSVPRCPGRPGRATRRRCSSGSTA</sequence>
<evidence type="ECO:0000256" key="6">
    <source>
        <dbReference type="ARBA" id="ARBA00022692"/>
    </source>
</evidence>
<evidence type="ECO:0000256" key="9">
    <source>
        <dbReference type="ARBA" id="ARBA00022989"/>
    </source>
</evidence>
<feature type="domain" description="EF-hand" evidence="16">
    <location>
        <begin position="316"/>
        <end position="351"/>
    </location>
</feature>
<keyword evidence="7" id="KW-0106">Calcium</keyword>
<dbReference type="PROSITE" id="PS50222">
    <property type="entry name" value="EF_HAND_2"/>
    <property type="match status" value="1"/>
</dbReference>
<dbReference type="Proteomes" id="UP001189429">
    <property type="component" value="Unassembled WGS sequence"/>
</dbReference>
<proteinExistence type="predicted"/>
<dbReference type="Pfam" id="PF00520">
    <property type="entry name" value="Ion_trans"/>
    <property type="match status" value="1"/>
</dbReference>
<keyword evidence="9 15" id="KW-1133">Transmembrane helix</keyword>
<dbReference type="InterPro" id="IPR005821">
    <property type="entry name" value="Ion_trans_dom"/>
</dbReference>
<comment type="caution">
    <text evidence="17">The sequence shown here is derived from an EMBL/GenBank/DDBJ whole genome shotgun (WGS) entry which is preliminary data.</text>
</comment>
<dbReference type="InterPro" id="IPR011992">
    <property type="entry name" value="EF-hand-dom_pair"/>
</dbReference>
<evidence type="ECO:0000256" key="3">
    <source>
        <dbReference type="ARBA" id="ARBA00022553"/>
    </source>
</evidence>
<keyword evidence="2" id="KW-0813">Transport</keyword>
<keyword evidence="10" id="KW-0406">Ion transport</keyword>
<feature type="transmembrane region" description="Helical" evidence="15">
    <location>
        <begin position="164"/>
        <end position="185"/>
    </location>
</feature>
<feature type="transmembrane region" description="Helical" evidence="15">
    <location>
        <begin position="134"/>
        <end position="152"/>
    </location>
</feature>
<dbReference type="SUPFAM" id="SSF47473">
    <property type="entry name" value="EF-hand"/>
    <property type="match status" value="1"/>
</dbReference>
<feature type="region of interest" description="Disordered" evidence="14">
    <location>
        <begin position="372"/>
        <end position="393"/>
    </location>
</feature>
<evidence type="ECO:0000313" key="17">
    <source>
        <dbReference type="EMBL" id="CAK0874352.1"/>
    </source>
</evidence>
<feature type="transmembrane region" description="Helical" evidence="15">
    <location>
        <begin position="230"/>
        <end position="249"/>
    </location>
</feature>
<evidence type="ECO:0000256" key="7">
    <source>
        <dbReference type="ARBA" id="ARBA00022837"/>
    </source>
</evidence>
<comment type="subcellular location">
    <subcellularLocation>
        <location evidence="1">Membrane</location>
        <topology evidence="1">Multi-pass membrane protein</topology>
    </subcellularLocation>
</comment>
<keyword evidence="4" id="KW-0109">Calcium transport</keyword>
<dbReference type="PANTHER" id="PTHR45628:SF7">
    <property type="entry name" value="VOLTAGE-DEPENDENT CALCIUM CHANNEL TYPE A SUBUNIT ALPHA-1"/>
    <property type="match status" value="1"/>
</dbReference>
<organism evidence="17 18">
    <name type="scientific">Prorocentrum cordatum</name>
    <dbReference type="NCBI Taxonomy" id="2364126"/>
    <lineage>
        <taxon>Eukaryota</taxon>
        <taxon>Sar</taxon>
        <taxon>Alveolata</taxon>
        <taxon>Dinophyceae</taxon>
        <taxon>Prorocentrales</taxon>
        <taxon>Prorocentraceae</taxon>
        <taxon>Prorocentrum</taxon>
    </lineage>
</organism>
<keyword evidence="12" id="KW-0325">Glycoprotein</keyword>
<evidence type="ECO:0000256" key="5">
    <source>
        <dbReference type="ARBA" id="ARBA00022673"/>
    </source>
</evidence>
<evidence type="ECO:0000256" key="10">
    <source>
        <dbReference type="ARBA" id="ARBA00023065"/>
    </source>
</evidence>
<keyword evidence="11 15" id="KW-0472">Membrane</keyword>
<protein>
    <recommendedName>
        <fullName evidence="16">EF-hand domain-containing protein</fullName>
    </recommendedName>
</protein>
<accession>A0ABN9VQ11</accession>
<dbReference type="InterPro" id="IPR018247">
    <property type="entry name" value="EF_Hand_1_Ca_BS"/>
</dbReference>